<dbReference type="CDD" id="cd02644">
    <property type="entry name" value="R3H_jag"/>
    <property type="match status" value="1"/>
</dbReference>
<organism evidence="2 3">
    <name type="scientific">Candidatus Gottesmanbacteria bacterium RIFCSPHIGHO2_01_FULL_47_48</name>
    <dbReference type="NCBI Taxonomy" id="1798381"/>
    <lineage>
        <taxon>Bacteria</taxon>
        <taxon>Candidatus Gottesmaniibacteriota</taxon>
    </lineage>
</organism>
<dbReference type="InterPro" id="IPR039247">
    <property type="entry name" value="KhpB"/>
</dbReference>
<evidence type="ECO:0000313" key="2">
    <source>
        <dbReference type="EMBL" id="OGG19648.1"/>
    </source>
</evidence>
<dbReference type="Proteomes" id="UP000177871">
    <property type="component" value="Unassembled WGS sequence"/>
</dbReference>
<evidence type="ECO:0000313" key="3">
    <source>
        <dbReference type="Proteomes" id="UP000177871"/>
    </source>
</evidence>
<dbReference type="InterPro" id="IPR001374">
    <property type="entry name" value="R3H_dom"/>
</dbReference>
<reference evidence="2 3" key="1">
    <citation type="journal article" date="2016" name="Nat. Commun.">
        <title>Thousands of microbial genomes shed light on interconnected biogeochemical processes in an aquifer system.</title>
        <authorList>
            <person name="Anantharaman K."/>
            <person name="Brown C.T."/>
            <person name="Hug L.A."/>
            <person name="Sharon I."/>
            <person name="Castelle C.J."/>
            <person name="Probst A.J."/>
            <person name="Thomas B.C."/>
            <person name="Singh A."/>
            <person name="Wilkins M.J."/>
            <person name="Karaoz U."/>
            <person name="Brodie E.L."/>
            <person name="Williams K.H."/>
            <person name="Hubbard S.S."/>
            <person name="Banfield J.F."/>
        </authorList>
    </citation>
    <scope>NUCLEOTIDE SEQUENCE [LARGE SCALE GENOMIC DNA]</scope>
</reference>
<name>A0A1F6A4I5_9BACT</name>
<dbReference type="Gene3D" id="3.30.1370.50">
    <property type="entry name" value="R3H-like domain"/>
    <property type="match status" value="1"/>
</dbReference>
<dbReference type="PANTHER" id="PTHR35800">
    <property type="entry name" value="PROTEIN JAG"/>
    <property type="match status" value="1"/>
</dbReference>
<feature type="domain" description="R3H" evidence="1">
    <location>
        <begin position="102"/>
        <end position="168"/>
    </location>
</feature>
<proteinExistence type="predicted"/>
<dbReference type="AlphaFoldDB" id="A0A1F6A4I5"/>
<dbReference type="InterPro" id="IPR034079">
    <property type="entry name" value="R3H_KhpB"/>
</dbReference>
<gene>
    <name evidence="2" type="ORF">A2721_00845</name>
</gene>
<accession>A0A1F6A4I5</accession>
<evidence type="ECO:0000259" key="1">
    <source>
        <dbReference type="PROSITE" id="PS51061"/>
    </source>
</evidence>
<dbReference type="SMART" id="SM00393">
    <property type="entry name" value="R3H"/>
    <property type="match status" value="1"/>
</dbReference>
<dbReference type="PANTHER" id="PTHR35800:SF1">
    <property type="entry name" value="RNA-BINDING PROTEIN KHPB"/>
    <property type="match status" value="1"/>
</dbReference>
<dbReference type="STRING" id="1798381.A2721_00845"/>
<dbReference type="InterPro" id="IPR036867">
    <property type="entry name" value="R3H_dom_sf"/>
</dbReference>
<dbReference type="GO" id="GO:0003723">
    <property type="term" value="F:RNA binding"/>
    <property type="evidence" value="ECO:0007669"/>
    <property type="project" value="InterPro"/>
</dbReference>
<protein>
    <recommendedName>
        <fullName evidence="1">R3H domain-containing protein</fullName>
    </recommendedName>
</protein>
<dbReference type="Gene3D" id="3.30.300.20">
    <property type="match status" value="1"/>
</dbReference>
<dbReference type="CDD" id="cd02414">
    <property type="entry name" value="KH-II_Jag"/>
    <property type="match status" value="1"/>
</dbReference>
<dbReference type="Pfam" id="PF01424">
    <property type="entry name" value="R3H"/>
    <property type="match status" value="1"/>
</dbReference>
<dbReference type="InterPro" id="IPR015946">
    <property type="entry name" value="KH_dom-like_a/b"/>
</dbReference>
<comment type="caution">
    <text evidence="2">The sequence shown here is derived from an EMBL/GenBank/DDBJ whole genome shotgun (WGS) entry which is preliminary data.</text>
</comment>
<dbReference type="PROSITE" id="PS51061">
    <property type="entry name" value="R3H"/>
    <property type="match status" value="1"/>
</dbReference>
<dbReference type="EMBL" id="MFJK01000005">
    <property type="protein sequence ID" value="OGG19648.1"/>
    <property type="molecule type" value="Genomic_DNA"/>
</dbReference>
<dbReference type="SUPFAM" id="SSF82708">
    <property type="entry name" value="R3H domain"/>
    <property type="match status" value="1"/>
</dbReference>
<sequence>MAKSTKTKVDEKRTEVIKEVTEELLLKMGVVAGVEVMDKGDPSAISGQGDLYQVNLATEESGLLIGYHGETLQSFQVILGQLVFKRLGEWVRVVVEVGDYRAKREEQLTAMAQSWAAQAISTGLPVYVPFLPPGERRIVHLALQGREDVESYSEGEGRNRRLVIKAKVSSQDSS</sequence>
<dbReference type="InterPro" id="IPR038008">
    <property type="entry name" value="Jag_KH"/>
</dbReference>